<dbReference type="GO" id="GO:1903806">
    <property type="term" value="P:L-isoleucine import across plasma membrane"/>
    <property type="evidence" value="ECO:0007669"/>
    <property type="project" value="TreeGrafter"/>
</dbReference>
<evidence type="ECO:0000313" key="6">
    <source>
        <dbReference type="Proteomes" id="UP000075787"/>
    </source>
</evidence>
<keyword evidence="2" id="KW-0547">Nucleotide-binding</keyword>
<dbReference type="CDD" id="cd03219">
    <property type="entry name" value="ABC_Mj1267_LivG_branched"/>
    <property type="match status" value="1"/>
</dbReference>
<dbReference type="GO" id="GO:0016887">
    <property type="term" value="F:ATP hydrolysis activity"/>
    <property type="evidence" value="ECO:0007669"/>
    <property type="project" value="InterPro"/>
</dbReference>
<dbReference type="Pfam" id="PF12399">
    <property type="entry name" value="BCA_ABC_TP_C"/>
    <property type="match status" value="1"/>
</dbReference>
<dbReference type="GO" id="GO:0005886">
    <property type="term" value="C:plasma membrane"/>
    <property type="evidence" value="ECO:0007669"/>
    <property type="project" value="TreeGrafter"/>
</dbReference>
<dbReference type="GO" id="GO:0015808">
    <property type="term" value="P:L-alanine transport"/>
    <property type="evidence" value="ECO:0007669"/>
    <property type="project" value="TreeGrafter"/>
</dbReference>
<dbReference type="PROSITE" id="PS00211">
    <property type="entry name" value="ABC_TRANSPORTER_1"/>
    <property type="match status" value="1"/>
</dbReference>
<dbReference type="GO" id="GO:0015188">
    <property type="term" value="F:L-isoleucine transmembrane transporter activity"/>
    <property type="evidence" value="ECO:0007669"/>
    <property type="project" value="TreeGrafter"/>
</dbReference>
<protein>
    <submittedName>
        <fullName evidence="5">ABC transporter ATP-binding protein</fullName>
    </submittedName>
</protein>
<dbReference type="Gene3D" id="3.40.50.300">
    <property type="entry name" value="P-loop containing nucleotide triphosphate hydrolases"/>
    <property type="match status" value="1"/>
</dbReference>
<dbReference type="PROSITE" id="PS50893">
    <property type="entry name" value="ABC_TRANSPORTER_2"/>
    <property type="match status" value="1"/>
</dbReference>
<dbReference type="InterPro" id="IPR003593">
    <property type="entry name" value="AAA+_ATPase"/>
</dbReference>
<proteinExistence type="predicted"/>
<dbReference type="GO" id="GO:0005524">
    <property type="term" value="F:ATP binding"/>
    <property type="evidence" value="ECO:0007669"/>
    <property type="project" value="UniProtKB-KW"/>
</dbReference>
<dbReference type="Pfam" id="PF00005">
    <property type="entry name" value="ABC_tran"/>
    <property type="match status" value="1"/>
</dbReference>
<dbReference type="Proteomes" id="UP000075787">
    <property type="component" value="Unassembled WGS sequence"/>
</dbReference>
<feature type="domain" description="ABC transporter" evidence="4">
    <location>
        <begin position="16"/>
        <end position="262"/>
    </location>
</feature>
<organism evidence="5 6">
    <name type="scientific">Tistrella mobilis</name>
    <dbReference type="NCBI Taxonomy" id="171437"/>
    <lineage>
        <taxon>Bacteria</taxon>
        <taxon>Pseudomonadati</taxon>
        <taxon>Pseudomonadota</taxon>
        <taxon>Alphaproteobacteria</taxon>
        <taxon>Geminicoccales</taxon>
        <taxon>Geminicoccaceae</taxon>
        <taxon>Tistrella</taxon>
    </lineage>
</organism>
<dbReference type="OrthoDB" id="7158404at2"/>
<accession>A0A162KHX5</accession>
<dbReference type="GO" id="GO:0005304">
    <property type="term" value="F:L-valine transmembrane transporter activity"/>
    <property type="evidence" value="ECO:0007669"/>
    <property type="project" value="TreeGrafter"/>
</dbReference>
<dbReference type="GO" id="GO:1903805">
    <property type="term" value="P:L-valine import across plasma membrane"/>
    <property type="evidence" value="ECO:0007669"/>
    <property type="project" value="TreeGrafter"/>
</dbReference>
<evidence type="ECO:0000256" key="3">
    <source>
        <dbReference type="ARBA" id="ARBA00022840"/>
    </source>
</evidence>
<evidence type="ECO:0000256" key="1">
    <source>
        <dbReference type="ARBA" id="ARBA00022448"/>
    </source>
</evidence>
<dbReference type="InterPro" id="IPR017871">
    <property type="entry name" value="ABC_transporter-like_CS"/>
</dbReference>
<dbReference type="InterPro" id="IPR003439">
    <property type="entry name" value="ABC_transporter-like_ATP-bd"/>
</dbReference>
<evidence type="ECO:0000256" key="2">
    <source>
        <dbReference type="ARBA" id="ARBA00022741"/>
    </source>
</evidence>
<gene>
    <name evidence="5" type="ORF">AUP44_09630</name>
</gene>
<keyword evidence="1" id="KW-0813">Transport</keyword>
<dbReference type="PANTHER" id="PTHR45772:SF7">
    <property type="entry name" value="AMINO ACID ABC TRANSPORTER ATP-BINDING PROTEIN"/>
    <property type="match status" value="1"/>
</dbReference>
<sequence>MSLSAPSPSASSAPLLAARGLVKFYGKTQVLHDVSIDVAPGEAHVVIGPNGAGKTTLFKAVSGEFPVDGGEIRFDDGNVTKLAGWQRVRRGVGRSFQVARIFGEMTTAENLIVAVEARERRARGGIALTFRISPRQGTLAEVRRLLDGLGLGPRADDPAKLLSHGDKKRLELAMSLALRPKLIMLDEPTAGMSPGDRTAAAELIDETRRAHGLAFLLTEHDMGVVFGLAQRLTVLHHGRVIASGEPATVRDDPTVKEVYLGHG</sequence>
<comment type="caution">
    <text evidence="5">The sequence shown here is derived from an EMBL/GenBank/DDBJ whole genome shotgun (WGS) entry which is preliminary data.</text>
</comment>
<dbReference type="GO" id="GO:0015192">
    <property type="term" value="F:L-phenylalanine transmembrane transporter activity"/>
    <property type="evidence" value="ECO:0007669"/>
    <property type="project" value="TreeGrafter"/>
</dbReference>
<evidence type="ECO:0000313" key="5">
    <source>
        <dbReference type="EMBL" id="KYO51316.1"/>
    </source>
</evidence>
<name>A0A162KHX5_9PROT</name>
<keyword evidence="3 5" id="KW-0067">ATP-binding</keyword>
<dbReference type="SMART" id="SM00382">
    <property type="entry name" value="AAA"/>
    <property type="match status" value="1"/>
</dbReference>
<evidence type="ECO:0000259" key="4">
    <source>
        <dbReference type="PROSITE" id="PS50893"/>
    </source>
</evidence>
<dbReference type="InterPro" id="IPR027417">
    <property type="entry name" value="P-loop_NTPase"/>
</dbReference>
<reference evidence="5 6" key="1">
    <citation type="submission" date="2015-12" db="EMBL/GenBank/DDBJ databases">
        <title>Genome sequence of Tistrella mobilis MCCC 1A02139.</title>
        <authorList>
            <person name="Lu L."/>
            <person name="Lai Q."/>
            <person name="Shao Z."/>
            <person name="Qian P."/>
        </authorList>
    </citation>
    <scope>NUCLEOTIDE SEQUENCE [LARGE SCALE GENOMIC DNA]</scope>
    <source>
        <strain evidence="5 6">MCCC 1A02139</strain>
    </source>
</reference>
<dbReference type="GeneID" id="97239514"/>
<dbReference type="InterPro" id="IPR051120">
    <property type="entry name" value="ABC_AA/LPS_Transport"/>
</dbReference>
<dbReference type="GO" id="GO:0042941">
    <property type="term" value="P:D-alanine transmembrane transport"/>
    <property type="evidence" value="ECO:0007669"/>
    <property type="project" value="TreeGrafter"/>
</dbReference>
<dbReference type="RefSeq" id="WP_062766599.1">
    <property type="nucleotide sequence ID" value="NZ_CP121043.1"/>
</dbReference>
<dbReference type="InterPro" id="IPR032823">
    <property type="entry name" value="BCA_ABC_TP_C"/>
</dbReference>
<dbReference type="EMBL" id="LPZR01000176">
    <property type="protein sequence ID" value="KYO51316.1"/>
    <property type="molecule type" value="Genomic_DNA"/>
</dbReference>
<dbReference type="SUPFAM" id="SSF52540">
    <property type="entry name" value="P-loop containing nucleoside triphosphate hydrolases"/>
    <property type="match status" value="1"/>
</dbReference>
<dbReference type="PANTHER" id="PTHR45772">
    <property type="entry name" value="CONSERVED COMPONENT OF ABC TRANSPORTER FOR NATURAL AMINO ACIDS-RELATED"/>
    <property type="match status" value="1"/>
</dbReference>
<dbReference type="AlphaFoldDB" id="A0A162KHX5"/>